<feature type="region of interest" description="Disordered" evidence="4">
    <location>
        <begin position="1"/>
        <end position="79"/>
    </location>
</feature>
<keyword evidence="1" id="KW-0436">Ligase</keyword>
<dbReference type="PROSITE" id="PS51221">
    <property type="entry name" value="TTL"/>
    <property type="match status" value="1"/>
</dbReference>
<dbReference type="PANTHER" id="PTHR12241">
    <property type="entry name" value="TUBULIN POLYGLUTAMYLASE"/>
    <property type="match status" value="1"/>
</dbReference>
<organism evidence="5 6">
    <name type="scientific">Polarella glacialis</name>
    <name type="common">Dinoflagellate</name>
    <dbReference type="NCBI Taxonomy" id="89957"/>
    <lineage>
        <taxon>Eukaryota</taxon>
        <taxon>Sar</taxon>
        <taxon>Alveolata</taxon>
        <taxon>Dinophyceae</taxon>
        <taxon>Suessiales</taxon>
        <taxon>Suessiaceae</taxon>
        <taxon>Polarella</taxon>
    </lineage>
</organism>
<name>A0A813KC36_POLGL</name>
<dbReference type="GO" id="GO:0015631">
    <property type="term" value="F:tubulin binding"/>
    <property type="evidence" value="ECO:0007669"/>
    <property type="project" value="TreeGrafter"/>
</dbReference>
<dbReference type="GO" id="GO:0036064">
    <property type="term" value="C:ciliary basal body"/>
    <property type="evidence" value="ECO:0007669"/>
    <property type="project" value="TreeGrafter"/>
</dbReference>
<evidence type="ECO:0000256" key="2">
    <source>
        <dbReference type="ARBA" id="ARBA00022741"/>
    </source>
</evidence>
<evidence type="ECO:0000256" key="4">
    <source>
        <dbReference type="SAM" id="MobiDB-lite"/>
    </source>
</evidence>
<reference evidence="5" key="1">
    <citation type="submission" date="2021-02" db="EMBL/GenBank/DDBJ databases">
        <authorList>
            <person name="Dougan E. K."/>
            <person name="Rhodes N."/>
            <person name="Thang M."/>
            <person name="Chan C."/>
        </authorList>
    </citation>
    <scope>NUCLEOTIDE SEQUENCE</scope>
</reference>
<evidence type="ECO:0000313" key="6">
    <source>
        <dbReference type="Proteomes" id="UP000626109"/>
    </source>
</evidence>
<dbReference type="InterPro" id="IPR004344">
    <property type="entry name" value="TTL/TTLL_fam"/>
</dbReference>
<dbReference type="SUPFAM" id="SSF56059">
    <property type="entry name" value="Glutathione synthetase ATP-binding domain-like"/>
    <property type="match status" value="1"/>
</dbReference>
<dbReference type="AlphaFoldDB" id="A0A813KC36"/>
<dbReference type="EMBL" id="CAJNNW010030203">
    <property type="protein sequence ID" value="CAE8702754.1"/>
    <property type="molecule type" value="Genomic_DNA"/>
</dbReference>
<protein>
    <recommendedName>
        <fullName evidence="7">Tubulin--tyrosine ligase-like protein 9</fullName>
    </recommendedName>
</protein>
<accession>A0A813KC36</accession>
<evidence type="ECO:0000256" key="1">
    <source>
        <dbReference type="ARBA" id="ARBA00022598"/>
    </source>
</evidence>
<evidence type="ECO:0008006" key="7">
    <source>
        <dbReference type="Google" id="ProtNLM"/>
    </source>
</evidence>
<dbReference type="Gene3D" id="3.30.470.20">
    <property type="entry name" value="ATP-grasp fold, B domain"/>
    <property type="match status" value="1"/>
</dbReference>
<keyword evidence="3" id="KW-0067">ATP-binding</keyword>
<dbReference type="GO" id="GO:0070740">
    <property type="term" value="F:tubulin-glutamic acid ligase activity"/>
    <property type="evidence" value="ECO:0007669"/>
    <property type="project" value="TreeGrafter"/>
</dbReference>
<dbReference type="Pfam" id="PF03133">
    <property type="entry name" value="TTL"/>
    <property type="match status" value="1"/>
</dbReference>
<evidence type="ECO:0000313" key="5">
    <source>
        <dbReference type="EMBL" id="CAE8702754.1"/>
    </source>
</evidence>
<dbReference type="GO" id="GO:0000226">
    <property type="term" value="P:microtubule cytoskeleton organization"/>
    <property type="evidence" value="ECO:0007669"/>
    <property type="project" value="TreeGrafter"/>
</dbReference>
<gene>
    <name evidence="5" type="ORF">PGLA2088_LOCUS32581</name>
</gene>
<feature type="compositionally biased region" description="Low complexity" evidence="4">
    <location>
        <begin position="29"/>
        <end position="52"/>
    </location>
</feature>
<proteinExistence type="predicted"/>
<keyword evidence="2" id="KW-0547">Nucleotide-binding</keyword>
<comment type="caution">
    <text evidence="5">The sequence shown here is derived from an EMBL/GenBank/DDBJ whole genome shotgun (WGS) entry which is preliminary data.</text>
</comment>
<dbReference type="Proteomes" id="UP000626109">
    <property type="component" value="Unassembled WGS sequence"/>
</dbReference>
<dbReference type="GO" id="GO:0005524">
    <property type="term" value="F:ATP binding"/>
    <property type="evidence" value="ECO:0007669"/>
    <property type="project" value="UniProtKB-KW"/>
</dbReference>
<evidence type="ECO:0000256" key="3">
    <source>
        <dbReference type="ARBA" id="ARBA00022840"/>
    </source>
</evidence>
<sequence length="559" mass="62833">MGASETQKLSCRAPKRGGLQRKLSVPRKNNNTNNSSSSSNNNKTTARTTTPSFKRNVGLKRKLSVPRSPTFQRNWRRKTGPEKEYDALLQSVKLVRPSAPVGEKWPIHDLRSFDAPTEGMTEINYGPLLKEVLKERGWKYSTRPCHGTYDGWKSTFYIKEFEASLQGLEPAKAFGKSGAVEDGYHLQAIPLPKHALWMLGRLPFRVPGTANECARDRDDFAELVVRHGDKLTGKPGNYRIAKFPGTETILFKTNFTKAFNDKPWYPATFILPNEQPALLKKIRSQGDSRSNYWIGKPKNDYGGTGICVWKGTDPELVKAVVGHQCGSRSIVQQYLADPLLIGGYKFHCRIHLVITNIEPLEAYVQENGQCLFATKPYTLSGKTLGSSFDPPAHVTNMGLNATPDNKVNFLKKKPIIGKGQQIRMRQLMSHLACTRPSFRKRMIWQQILHIAKETAIYIASGVRKLGPVAKDRHFEIFGMDLMLDRDLKVWMCEVNTDPGLGYPDEDVLGSPNPDYKKELQACSETLHDMFALLGLDAGLPQSQGSLQSWYKVDFSDTEL</sequence>